<dbReference type="AlphaFoldDB" id="A0AAV2RLJ3"/>
<feature type="transmembrane region" description="Helical" evidence="2">
    <location>
        <begin position="87"/>
        <end position="112"/>
    </location>
</feature>
<dbReference type="Proteomes" id="UP001497623">
    <property type="component" value="Unassembled WGS sequence"/>
</dbReference>
<keyword evidence="2" id="KW-0812">Transmembrane</keyword>
<evidence type="ECO:0000256" key="2">
    <source>
        <dbReference type="SAM" id="Phobius"/>
    </source>
</evidence>
<keyword evidence="4" id="KW-1185">Reference proteome</keyword>
<evidence type="ECO:0008006" key="5">
    <source>
        <dbReference type="Google" id="ProtNLM"/>
    </source>
</evidence>
<feature type="region of interest" description="Disordered" evidence="1">
    <location>
        <begin position="152"/>
        <end position="214"/>
    </location>
</feature>
<gene>
    <name evidence="3" type="ORF">MNOR_LOCUS26765</name>
</gene>
<accession>A0AAV2RLJ3</accession>
<name>A0AAV2RLJ3_MEGNR</name>
<sequence>QKLCLPSQPQSKHFQDKCAKTCGACKGLDHNVARSSGMGPNGDIIYNWSNRNNKAIKHVTHMEETSNYEHGTTFSGKTSVGRINQKVYWYVGGGVILVVPLLLGLVYLGYLLRQRKRRALLETNLHEAIGNVPSRRGSVHVSENSLYGAVTGLQNDAPGEVAPGQDVPGQYAPGQDAPGQDAPGQDAAGQRGSDHDSVNSLYGVIMNPGDLTVQ</sequence>
<reference evidence="3 4" key="1">
    <citation type="submission" date="2024-05" db="EMBL/GenBank/DDBJ databases">
        <authorList>
            <person name="Wallberg A."/>
        </authorList>
    </citation>
    <scope>NUCLEOTIDE SEQUENCE [LARGE SCALE GENOMIC DNA]</scope>
</reference>
<organism evidence="3 4">
    <name type="scientific">Meganyctiphanes norvegica</name>
    <name type="common">Northern krill</name>
    <name type="synonym">Thysanopoda norvegica</name>
    <dbReference type="NCBI Taxonomy" id="48144"/>
    <lineage>
        <taxon>Eukaryota</taxon>
        <taxon>Metazoa</taxon>
        <taxon>Ecdysozoa</taxon>
        <taxon>Arthropoda</taxon>
        <taxon>Crustacea</taxon>
        <taxon>Multicrustacea</taxon>
        <taxon>Malacostraca</taxon>
        <taxon>Eumalacostraca</taxon>
        <taxon>Eucarida</taxon>
        <taxon>Euphausiacea</taxon>
        <taxon>Euphausiidae</taxon>
        <taxon>Meganyctiphanes</taxon>
    </lineage>
</organism>
<keyword evidence="2" id="KW-1133">Transmembrane helix</keyword>
<keyword evidence="2" id="KW-0472">Membrane</keyword>
<comment type="caution">
    <text evidence="3">The sequence shown here is derived from an EMBL/GenBank/DDBJ whole genome shotgun (WGS) entry which is preliminary data.</text>
</comment>
<proteinExistence type="predicted"/>
<dbReference type="EMBL" id="CAXKWB010027177">
    <property type="protein sequence ID" value="CAL4131472.1"/>
    <property type="molecule type" value="Genomic_DNA"/>
</dbReference>
<feature type="non-terminal residue" evidence="3">
    <location>
        <position position="1"/>
    </location>
</feature>
<evidence type="ECO:0000256" key="1">
    <source>
        <dbReference type="SAM" id="MobiDB-lite"/>
    </source>
</evidence>
<protein>
    <recommendedName>
        <fullName evidence="5">ShKT domain-containing protein</fullName>
    </recommendedName>
</protein>
<evidence type="ECO:0000313" key="4">
    <source>
        <dbReference type="Proteomes" id="UP001497623"/>
    </source>
</evidence>
<evidence type="ECO:0000313" key="3">
    <source>
        <dbReference type="EMBL" id="CAL4131472.1"/>
    </source>
</evidence>